<dbReference type="AlphaFoldDB" id="A0A4D9D6R0"/>
<evidence type="ECO:0000313" key="3">
    <source>
        <dbReference type="EMBL" id="TFJ87110.1"/>
    </source>
</evidence>
<feature type="transmembrane region" description="Helical" evidence="2">
    <location>
        <begin position="131"/>
        <end position="149"/>
    </location>
</feature>
<name>A0A4D9D6R0_9STRA</name>
<keyword evidence="2" id="KW-0472">Membrane</keyword>
<sequence>MLSVKHSEARTTTKTGAPGIQQSEGHDGADETGAMEGSLVEDMAYQRDVSMELARKLSQDLDAKKKLLGGRLQNALRLSSEAEIRLNQANREYQVKHLTLRKRMLTIVATLALASLIGWLISALLTHRFQLGAVLILPLSVMAGIYLFGKLEGEDGLLSLAWS</sequence>
<dbReference type="EMBL" id="SDOX01000006">
    <property type="protein sequence ID" value="TFJ87110.1"/>
    <property type="molecule type" value="Genomic_DNA"/>
</dbReference>
<feature type="compositionally biased region" description="Polar residues" evidence="1">
    <location>
        <begin position="12"/>
        <end position="23"/>
    </location>
</feature>
<organism evidence="3 4">
    <name type="scientific">Nannochloropsis salina CCMP1776</name>
    <dbReference type="NCBI Taxonomy" id="1027361"/>
    <lineage>
        <taxon>Eukaryota</taxon>
        <taxon>Sar</taxon>
        <taxon>Stramenopiles</taxon>
        <taxon>Ochrophyta</taxon>
        <taxon>Eustigmatophyceae</taxon>
        <taxon>Eustigmatales</taxon>
        <taxon>Monodopsidaceae</taxon>
        <taxon>Microchloropsis</taxon>
        <taxon>Microchloropsis salina</taxon>
    </lineage>
</organism>
<dbReference type="OrthoDB" id="10298809at2759"/>
<evidence type="ECO:0000256" key="2">
    <source>
        <dbReference type="SAM" id="Phobius"/>
    </source>
</evidence>
<feature type="region of interest" description="Disordered" evidence="1">
    <location>
        <begin position="1"/>
        <end position="33"/>
    </location>
</feature>
<keyword evidence="4" id="KW-1185">Reference proteome</keyword>
<feature type="transmembrane region" description="Helical" evidence="2">
    <location>
        <begin position="104"/>
        <end position="125"/>
    </location>
</feature>
<gene>
    <name evidence="3" type="ORF">NSK_001444</name>
</gene>
<keyword evidence="2" id="KW-1133">Transmembrane helix</keyword>
<comment type="caution">
    <text evidence="3">The sequence shown here is derived from an EMBL/GenBank/DDBJ whole genome shotgun (WGS) entry which is preliminary data.</text>
</comment>
<accession>A0A4D9D6R0</accession>
<feature type="compositionally biased region" description="Basic and acidic residues" evidence="1">
    <location>
        <begin position="1"/>
        <end position="11"/>
    </location>
</feature>
<evidence type="ECO:0000313" key="4">
    <source>
        <dbReference type="Proteomes" id="UP000355283"/>
    </source>
</evidence>
<proteinExistence type="predicted"/>
<dbReference type="Proteomes" id="UP000355283">
    <property type="component" value="Unassembled WGS sequence"/>
</dbReference>
<evidence type="ECO:0000256" key="1">
    <source>
        <dbReference type="SAM" id="MobiDB-lite"/>
    </source>
</evidence>
<reference evidence="3 4" key="1">
    <citation type="submission" date="2019-01" db="EMBL/GenBank/DDBJ databases">
        <title>Nuclear Genome Assembly of the Microalgal Biofuel strain Nannochloropsis salina CCMP1776.</title>
        <authorList>
            <person name="Hovde B."/>
        </authorList>
    </citation>
    <scope>NUCLEOTIDE SEQUENCE [LARGE SCALE GENOMIC DNA]</scope>
    <source>
        <strain evidence="3 4">CCMP1776</strain>
    </source>
</reference>
<protein>
    <submittedName>
        <fullName evidence="3">Uncharacterized protein</fullName>
    </submittedName>
</protein>
<keyword evidence="2" id="KW-0812">Transmembrane</keyword>